<dbReference type="RefSeq" id="WP_240257594.1">
    <property type="nucleotide sequence ID" value="NZ_JAKTTI010000049.1"/>
</dbReference>
<dbReference type="Pfam" id="PF19700">
    <property type="entry name" value="DUF6198"/>
    <property type="match status" value="1"/>
</dbReference>
<evidence type="ECO:0000256" key="1">
    <source>
        <dbReference type="SAM" id="Phobius"/>
    </source>
</evidence>
<dbReference type="InterPro" id="IPR038750">
    <property type="entry name" value="YczE/YyaS-like"/>
</dbReference>
<dbReference type="Proteomes" id="UP001431131">
    <property type="component" value="Unassembled WGS sequence"/>
</dbReference>
<feature type="transmembrane region" description="Helical" evidence="1">
    <location>
        <begin position="52"/>
        <end position="74"/>
    </location>
</feature>
<accession>A0AAW5E411</accession>
<sequence>MRAQSSLSHHILKWSIYIVGLLVMSLGIVLIIKANLGASPWDVFHIGLYKQLGLTIGSWSIIVGFFILLISALLTKRLPQIGAFLNMLLVGVFIDMYMMIPFFVTPTTLSGKMIMLLVGIIVNGYGMGLYISSRVGAGPRDSLMIALTEITSWKIQYIRSGIEIIVLIIGWFLGGPVFFGTIIYSLIIGYVAGYALPQCQDFSDRLQKRIAKHETINVNHLSN</sequence>
<dbReference type="PANTHER" id="PTHR40078">
    <property type="entry name" value="INTEGRAL MEMBRANE PROTEIN-RELATED"/>
    <property type="match status" value="1"/>
</dbReference>
<name>A0AAW5E411_9BACI</name>
<dbReference type="AlphaFoldDB" id="A0AAW5E411"/>
<feature type="transmembrane region" description="Helical" evidence="1">
    <location>
        <begin position="81"/>
        <end position="104"/>
    </location>
</feature>
<gene>
    <name evidence="2" type="ORF">MJG50_20255</name>
</gene>
<comment type="caution">
    <text evidence="2">The sequence shown here is derived from an EMBL/GenBank/DDBJ whole genome shotgun (WGS) entry which is preliminary data.</text>
</comment>
<dbReference type="PANTHER" id="PTHR40078:SF1">
    <property type="entry name" value="INTEGRAL MEMBRANE PROTEIN"/>
    <property type="match status" value="1"/>
</dbReference>
<keyword evidence="1" id="KW-0472">Membrane</keyword>
<dbReference type="EMBL" id="JAKTTI010000049">
    <property type="protein sequence ID" value="MCH1627675.1"/>
    <property type="molecule type" value="Genomic_DNA"/>
</dbReference>
<keyword evidence="3" id="KW-1185">Reference proteome</keyword>
<reference evidence="2" key="1">
    <citation type="submission" date="2022-02" db="EMBL/GenBank/DDBJ databases">
        <title>Fredinandcohnia quinoae sp. nov. isolated from Chenopodium quinoa seeds.</title>
        <authorList>
            <person name="Saati-Santamaria Z."/>
            <person name="Flores-Felix J.D."/>
            <person name="Igual J.M."/>
            <person name="Velazquez E."/>
            <person name="Garcia-Fraile P."/>
            <person name="Martinez-Molina E."/>
        </authorList>
    </citation>
    <scope>NUCLEOTIDE SEQUENCE</scope>
    <source>
        <strain evidence="2">SECRCQ15</strain>
    </source>
</reference>
<evidence type="ECO:0000313" key="3">
    <source>
        <dbReference type="Proteomes" id="UP001431131"/>
    </source>
</evidence>
<keyword evidence="1" id="KW-1133">Transmembrane helix</keyword>
<evidence type="ECO:0000313" key="2">
    <source>
        <dbReference type="EMBL" id="MCH1627675.1"/>
    </source>
</evidence>
<keyword evidence="1" id="KW-0812">Transmembrane</keyword>
<feature type="transmembrane region" description="Helical" evidence="1">
    <location>
        <begin position="12"/>
        <end position="32"/>
    </location>
</feature>
<feature type="transmembrane region" description="Helical" evidence="1">
    <location>
        <begin position="164"/>
        <end position="187"/>
    </location>
</feature>
<organism evidence="2 3">
    <name type="scientific">Fredinandcohnia quinoae</name>
    <dbReference type="NCBI Taxonomy" id="2918902"/>
    <lineage>
        <taxon>Bacteria</taxon>
        <taxon>Bacillati</taxon>
        <taxon>Bacillota</taxon>
        <taxon>Bacilli</taxon>
        <taxon>Bacillales</taxon>
        <taxon>Bacillaceae</taxon>
        <taxon>Fredinandcohnia</taxon>
    </lineage>
</organism>
<proteinExistence type="predicted"/>
<protein>
    <submittedName>
        <fullName evidence="2">YitT family protein</fullName>
    </submittedName>
</protein>
<feature type="transmembrane region" description="Helical" evidence="1">
    <location>
        <begin position="110"/>
        <end position="131"/>
    </location>
</feature>